<feature type="domain" description="Rhodopsin" evidence="7">
    <location>
        <begin position="60"/>
        <end position="153"/>
    </location>
</feature>
<evidence type="ECO:0000256" key="3">
    <source>
        <dbReference type="ARBA" id="ARBA00022989"/>
    </source>
</evidence>
<feature type="transmembrane region" description="Helical" evidence="6">
    <location>
        <begin position="76"/>
        <end position="101"/>
    </location>
</feature>
<keyword evidence="2 6" id="KW-0812">Transmembrane</keyword>
<dbReference type="PANTHER" id="PTHR33048:SF167">
    <property type="entry name" value="INTEGRAL MEMBRANE PROTEIN"/>
    <property type="match status" value="1"/>
</dbReference>
<name>A0A7D8UMA7_9HELO</name>
<evidence type="ECO:0000313" key="9">
    <source>
        <dbReference type="Proteomes" id="UP000481288"/>
    </source>
</evidence>
<gene>
    <name evidence="8" type="ORF">LCER1_G006767</name>
</gene>
<feature type="transmembrane region" description="Helical" evidence="6">
    <location>
        <begin position="43"/>
        <end position="64"/>
    </location>
</feature>
<evidence type="ECO:0000313" key="8">
    <source>
        <dbReference type="EMBL" id="TVY52277.1"/>
    </source>
</evidence>
<dbReference type="InterPro" id="IPR052337">
    <property type="entry name" value="SAT4-like"/>
</dbReference>
<dbReference type="AlphaFoldDB" id="A0A7D8UMA7"/>
<keyword evidence="3 6" id="KW-1133">Transmembrane helix</keyword>
<evidence type="ECO:0000256" key="6">
    <source>
        <dbReference type="SAM" id="Phobius"/>
    </source>
</evidence>
<evidence type="ECO:0000259" key="7">
    <source>
        <dbReference type="Pfam" id="PF20684"/>
    </source>
</evidence>
<evidence type="ECO:0000256" key="5">
    <source>
        <dbReference type="ARBA" id="ARBA00038359"/>
    </source>
</evidence>
<organism evidence="8 9">
    <name type="scientific">Lachnellula cervina</name>
    <dbReference type="NCBI Taxonomy" id="1316786"/>
    <lineage>
        <taxon>Eukaryota</taxon>
        <taxon>Fungi</taxon>
        <taxon>Dikarya</taxon>
        <taxon>Ascomycota</taxon>
        <taxon>Pezizomycotina</taxon>
        <taxon>Leotiomycetes</taxon>
        <taxon>Helotiales</taxon>
        <taxon>Lachnaceae</taxon>
        <taxon>Lachnellula</taxon>
    </lineage>
</organism>
<comment type="caution">
    <text evidence="8">The sequence shown here is derived from an EMBL/GenBank/DDBJ whole genome shotgun (WGS) entry which is preliminary data.</text>
</comment>
<sequence length="166" mass="18507">MKIDCFETQQVRFALGHIMFLARQAPASVDSGPVSTNSHGTRILGVTGFFTAFACTAVILRVYVRIFMLKMMGADDYIMLVAMVCSVTILAFVVLEVQLGVGEHFGNPHLMMNYSQIVRWSYHHAWILVIGITSVKISVGIFLLRLIQGKIYRNIPMPPGRSSVEL</sequence>
<dbReference type="InterPro" id="IPR049326">
    <property type="entry name" value="Rhodopsin_dom_fungi"/>
</dbReference>
<dbReference type="PANTHER" id="PTHR33048">
    <property type="entry name" value="PTH11-LIKE INTEGRAL MEMBRANE PROTEIN (AFU_ORTHOLOGUE AFUA_5G11245)"/>
    <property type="match status" value="1"/>
</dbReference>
<evidence type="ECO:0000256" key="2">
    <source>
        <dbReference type="ARBA" id="ARBA00022692"/>
    </source>
</evidence>
<comment type="similarity">
    <text evidence="5">Belongs to the SAT4 family.</text>
</comment>
<evidence type="ECO:0000256" key="1">
    <source>
        <dbReference type="ARBA" id="ARBA00004141"/>
    </source>
</evidence>
<dbReference type="OrthoDB" id="5022096at2759"/>
<dbReference type="Pfam" id="PF20684">
    <property type="entry name" value="Fung_rhodopsin"/>
    <property type="match status" value="1"/>
</dbReference>
<dbReference type="Proteomes" id="UP000481288">
    <property type="component" value="Unassembled WGS sequence"/>
</dbReference>
<dbReference type="EMBL" id="QGMG01000643">
    <property type="protein sequence ID" value="TVY52277.1"/>
    <property type="molecule type" value="Genomic_DNA"/>
</dbReference>
<evidence type="ECO:0000256" key="4">
    <source>
        <dbReference type="ARBA" id="ARBA00023136"/>
    </source>
</evidence>
<keyword evidence="9" id="KW-1185">Reference proteome</keyword>
<dbReference type="GO" id="GO:0016020">
    <property type="term" value="C:membrane"/>
    <property type="evidence" value="ECO:0007669"/>
    <property type="project" value="UniProtKB-SubCell"/>
</dbReference>
<protein>
    <recommendedName>
        <fullName evidence="7">Rhodopsin domain-containing protein</fullName>
    </recommendedName>
</protein>
<accession>A0A7D8UMA7</accession>
<keyword evidence="4 6" id="KW-0472">Membrane</keyword>
<reference evidence="8 9" key="1">
    <citation type="submission" date="2018-05" db="EMBL/GenBank/DDBJ databases">
        <title>Whole genome sequencing for identification of molecular markers to develop diagnostic detection tools for the regulated plant pathogen Lachnellula willkommii.</title>
        <authorList>
            <person name="Giroux E."/>
            <person name="Bilodeau G."/>
        </authorList>
    </citation>
    <scope>NUCLEOTIDE SEQUENCE [LARGE SCALE GENOMIC DNA]</scope>
    <source>
        <strain evidence="8 9">CBS 625.97</strain>
    </source>
</reference>
<comment type="subcellular location">
    <subcellularLocation>
        <location evidence="1">Membrane</location>
        <topology evidence="1">Multi-pass membrane protein</topology>
    </subcellularLocation>
</comment>
<proteinExistence type="inferred from homology"/>
<feature type="transmembrane region" description="Helical" evidence="6">
    <location>
        <begin position="121"/>
        <end position="147"/>
    </location>
</feature>